<sequence length="66" mass="6942">MTCHGKTCHSIQSIIIAKENKNIFHCTNLEPVACHTTGSTVTGCAMVAAAAAAADFCEWSAFSLLI</sequence>
<reference evidence="2" key="1">
    <citation type="submission" date="2010-08" db="EMBL/GenBank/DDBJ databases">
        <authorList>
            <consortium name="Caenorhabditis japonica Sequencing Consortium"/>
            <person name="Wilson R.K."/>
        </authorList>
    </citation>
    <scope>NUCLEOTIDE SEQUENCE [LARGE SCALE GENOMIC DNA]</scope>
    <source>
        <strain evidence="2">DF5081</strain>
    </source>
</reference>
<accession>A0A8R1ECN0</accession>
<dbReference type="EnsemblMetazoa" id="CJA33896.1">
    <property type="protein sequence ID" value="CJA33896.1"/>
    <property type="gene ID" value="WBGene00209743"/>
</dbReference>
<proteinExistence type="predicted"/>
<evidence type="ECO:0000313" key="1">
    <source>
        <dbReference type="EnsemblMetazoa" id="CJA33896.1"/>
    </source>
</evidence>
<dbReference type="AlphaFoldDB" id="A0A8R1ECN0"/>
<organism evidence="1 2">
    <name type="scientific">Caenorhabditis japonica</name>
    <dbReference type="NCBI Taxonomy" id="281687"/>
    <lineage>
        <taxon>Eukaryota</taxon>
        <taxon>Metazoa</taxon>
        <taxon>Ecdysozoa</taxon>
        <taxon>Nematoda</taxon>
        <taxon>Chromadorea</taxon>
        <taxon>Rhabditida</taxon>
        <taxon>Rhabditina</taxon>
        <taxon>Rhabditomorpha</taxon>
        <taxon>Rhabditoidea</taxon>
        <taxon>Rhabditidae</taxon>
        <taxon>Peloderinae</taxon>
        <taxon>Caenorhabditis</taxon>
    </lineage>
</organism>
<keyword evidence="2" id="KW-1185">Reference proteome</keyword>
<protein>
    <submittedName>
        <fullName evidence="1">Uncharacterized protein</fullName>
    </submittedName>
</protein>
<name>A0A8R1ECN0_CAEJA</name>
<dbReference type="Proteomes" id="UP000005237">
    <property type="component" value="Unassembled WGS sequence"/>
</dbReference>
<evidence type="ECO:0000313" key="2">
    <source>
        <dbReference type="Proteomes" id="UP000005237"/>
    </source>
</evidence>
<reference evidence="1" key="2">
    <citation type="submission" date="2022-06" db="UniProtKB">
        <authorList>
            <consortium name="EnsemblMetazoa"/>
        </authorList>
    </citation>
    <scope>IDENTIFICATION</scope>
    <source>
        <strain evidence="1">DF5081</strain>
    </source>
</reference>